<feature type="domain" description="Isopropylmalate dehydrogenase-like" evidence="3">
    <location>
        <begin position="2"/>
        <end position="347"/>
    </location>
</feature>
<dbReference type="OrthoDB" id="5289857at2"/>
<dbReference type="GO" id="GO:0006099">
    <property type="term" value="P:tricarboxylic acid cycle"/>
    <property type="evidence" value="ECO:0007669"/>
    <property type="project" value="TreeGrafter"/>
</dbReference>
<dbReference type="Gene3D" id="3.40.718.10">
    <property type="entry name" value="Isopropylmalate Dehydrogenase"/>
    <property type="match status" value="1"/>
</dbReference>
<dbReference type="AlphaFoldDB" id="A0A5N8X9V7"/>
<evidence type="ECO:0000256" key="1">
    <source>
        <dbReference type="ARBA" id="ARBA00007769"/>
    </source>
</evidence>
<evidence type="ECO:0000313" key="5">
    <source>
        <dbReference type="Proteomes" id="UP000400924"/>
    </source>
</evidence>
<dbReference type="InterPro" id="IPR019818">
    <property type="entry name" value="IsoCit/isopropylmalate_DH_CS"/>
</dbReference>
<evidence type="ECO:0000256" key="2">
    <source>
        <dbReference type="ARBA" id="ARBA00023002"/>
    </source>
</evidence>
<gene>
    <name evidence="4" type="ORF">FNH08_02945</name>
</gene>
<organism evidence="4 5">
    <name type="scientific">Streptomyces spongiae</name>
    <dbReference type="NCBI Taxonomy" id="565072"/>
    <lineage>
        <taxon>Bacteria</taxon>
        <taxon>Bacillati</taxon>
        <taxon>Actinomycetota</taxon>
        <taxon>Actinomycetes</taxon>
        <taxon>Kitasatosporales</taxon>
        <taxon>Streptomycetaceae</taxon>
        <taxon>Streptomyces</taxon>
    </lineage>
</organism>
<comment type="similarity">
    <text evidence="1">Belongs to the isocitrate and isopropylmalate dehydrogenases family.</text>
</comment>
<dbReference type="SMART" id="SM01329">
    <property type="entry name" value="Iso_dh"/>
    <property type="match status" value="1"/>
</dbReference>
<evidence type="ECO:0000259" key="3">
    <source>
        <dbReference type="SMART" id="SM01329"/>
    </source>
</evidence>
<dbReference type="Pfam" id="PF00180">
    <property type="entry name" value="Iso_dh"/>
    <property type="match status" value="1"/>
</dbReference>
<dbReference type="Proteomes" id="UP000400924">
    <property type="component" value="Unassembled WGS sequence"/>
</dbReference>
<accession>A0A5N8X9V7</accession>
<dbReference type="GO" id="GO:0000287">
    <property type="term" value="F:magnesium ion binding"/>
    <property type="evidence" value="ECO:0007669"/>
    <property type="project" value="InterPro"/>
</dbReference>
<dbReference type="PANTHER" id="PTHR11835">
    <property type="entry name" value="DECARBOXYLATING DEHYDROGENASES-ISOCITRATE, ISOPROPYLMALATE, TARTRATE"/>
    <property type="match status" value="1"/>
</dbReference>
<keyword evidence="2" id="KW-0560">Oxidoreductase</keyword>
<dbReference type="RefSeq" id="WP_152769643.1">
    <property type="nucleotide sequence ID" value="NZ_VJZC01000009.1"/>
</dbReference>
<dbReference type="PROSITE" id="PS00470">
    <property type="entry name" value="IDH_IMDH"/>
    <property type="match status" value="1"/>
</dbReference>
<reference evidence="4 5" key="1">
    <citation type="submission" date="2019-07" db="EMBL/GenBank/DDBJ databases">
        <title>New species of Amycolatopsis and Streptomyces.</title>
        <authorList>
            <person name="Duangmal K."/>
            <person name="Teo W.F.A."/>
            <person name="Lipun K."/>
        </authorList>
    </citation>
    <scope>NUCLEOTIDE SEQUENCE [LARGE SCALE GENOMIC DNA]</scope>
    <source>
        <strain evidence="4 5">NBRC 106415</strain>
    </source>
</reference>
<dbReference type="GO" id="GO:0004449">
    <property type="term" value="F:isocitrate dehydrogenase (NAD+) activity"/>
    <property type="evidence" value="ECO:0007669"/>
    <property type="project" value="TreeGrafter"/>
</dbReference>
<dbReference type="GO" id="GO:0051287">
    <property type="term" value="F:NAD binding"/>
    <property type="evidence" value="ECO:0007669"/>
    <property type="project" value="InterPro"/>
</dbReference>
<dbReference type="EMBL" id="VJZC01000009">
    <property type="protein sequence ID" value="MPY56167.1"/>
    <property type="molecule type" value="Genomic_DNA"/>
</dbReference>
<dbReference type="SUPFAM" id="SSF53659">
    <property type="entry name" value="Isocitrate/Isopropylmalate dehydrogenase-like"/>
    <property type="match status" value="1"/>
</dbReference>
<comment type="caution">
    <text evidence="4">The sequence shown here is derived from an EMBL/GenBank/DDBJ whole genome shotgun (WGS) entry which is preliminary data.</text>
</comment>
<dbReference type="GO" id="GO:0006102">
    <property type="term" value="P:isocitrate metabolic process"/>
    <property type="evidence" value="ECO:0007669"/>
    <property type="project" value="TreeGrafter"/>
</dbReference>
<sequence>MKLAVLPGDDIGPEITSATLEVLDTADQRFHLGLAYDEHEVGVASHRATGTTLPESVLRAAREADGMVLGPAGMTEYPPLDQGGVNVPGTVRKRFELYANVRPARSRGGVSDARPGLDCVIVRENTEGFYADRSLHKGYGEFMPTDDVAMSVRVITARASRRIARVAFERARQRRCHVTMVGKRHVLQVTDGLFMDQVRAVAADYPDVELREIDMDAMVAAVYTHPADFDVILTTNMFGDILSNLTAALSGGLGLSASLNLGDDYAAANAGHGSAPDIAGRGIANPTSLILSSALLLRWWSGRSGNSAFESAARRIEEVVDEVLGESKIVTADLGGSASTVEYTRELCARLASE</sequence>
<dbReference type="PANTHER" id="PTHR11835:SF34">
    <property type="entry name" value="ISOCITRATE DEHYDROGENASE [NAD] SUBUNIT ALPHA, MITOCHONDRIAL"/>
    <property type="match status" value="1"/>
</dbReference>
<proteinExistence type="inferred from homology"/>
<protein>
    <submittedName>
        <fullName evidence="4">Isocitrate/isopropylmalate dehydrogenase family protein</fullName>
    </submittedName>
</protein>
<keyword evidence="5" id="KW-1185">Reference proteome</keyword>
<name>A0A5N8X9V7_9ACTN</name>
<evidence type="ECO:0000313" key="4">
    <source>
        <dbReference type="EMBL" id="MPY56167.1"/>
    </source>
</evidence>
<dbReference type="InterPro" id="IPR024084">
    <property type="entry name" value="IsoPropMal-DH-like_dom"/>
</dbReference>